<organism evidence="1 2">
    <name type="scientific">Phytophthora rubi</name>
    <dbReference type="NCBI Taxonomy" id="129364"/>
    <lineage>
        <taxon>Eukaryota</taxon>
        <taxon>Sar</taxon>
        <taxon>Stramenopiles</taxon>
        <taxon>Oomycota</taxon>
        <taxon>Peronosporomycetes</taxon>
        <taxon>Peronosporales</taxon>
        <taxon>Peronosporaceae</taxon>
        <taxon>Phytophthora</taxon>
    </lineage>
</organism>
<dbReference type="Proteomes" id="UP000435112">
    <property type="component" value="Unassembled WGS sequence"/>
</dbReference>
<comment type="caution">
    <text evidence="1">The sequence shown here is derived from an EMBL/GenBank/DDBJ whole genome shotgun (WGS) entry which is preliminary data.</text>
</comment>
<evidence type="ECO:0000313" key="2">
    <source>
        <dbReference type="Proteomes" id="UP000435112"/>
    </source>
</evidence>
<sequence length="91" mass="9582">MLLVLTVLLLSLREHRRFWLLGVGAPMQGRVCWAVCAAGPCVLLARMCCWPVCDAGSCGLLGRVCCWAVCAVGPCALLGRVCSWAVCAAGS</sequence>
<accession>A0A6A3IZY8</accession>
<dbReference type="AlphaFoldDB" id="A0A6A3IZY8"/>
<dbReference type="OrthoDB" id="10360651at2759"/>
<gene>
    <name evidence="1" type="ORF">PR002_g21726</name>
</gene>
<reference evidence="1 2" key="1">
    <citation type="submission" date="2018-09" db="EMBL/GenBank/DDBJ databases">
        <title>Genomic investigation of the strawberry pathogen Phytophthora fragariae indicates pathogenicity is determined by transcriptional variation in three key races.</title>
        <authorList>
            <person name="Adams T.M."/>
            <person name="Armitage A.D."/>
            <person name="Sobczyk M.K."/>
            <person name="Bates H.J."/>
            <person name="Dunwell J.M."/>
            <person name="Nellist C.F."/>
            <person name="Harrison R.J."/>
        </authorList>
    </citation>
    <scope>NUCLEOTIDE SEQUENCE [LARGE SCALE GENOMIC DNA]</scope>
    <source>
        <strain evidence="1 2">SCRP324</strain>
    </source>
</reference>
<dbReference type="EMBL" id="QXFU01002232">
    <property type="protein sequence ID" value="KAE8988566.1"/>
    <property type="molecule type" value="Genomic_DNA"/>
</dbReference>
<evidence type="ECO:0000313" key="1">
    <source>
        <dbReference type="EMBL" id="KAE8988566.1"/>
    </source>
</evidence>
<name>A0A6A3IZY8_9STRA</name>
<protein>
    <submittedName>
        <fullName evidence="1">Uncharacterized protein</fullName>
    </submittedName>
</protein>
<proteinExistence type="predicted"/>